<name>A0ABM7YG36_9BURK</name>
<keyword evidence="2" id="KW-0472">Membrane</keyword>
<dbReference type="EMBL" id="AP025730">
    <property type="protein sequence ID" value="BDI03105.1"/>
    <property type="molecule type" value="Genomic_DNA"/>
</dbReference>
<organism evidence="3 4">
    <name type="scientific">Sphaerotilus microaerophilus</name>
    <dbReference type="NCBI Taxonomy" id="2914710"/>
    <lineage>
        <taxon>Bacteria</taxon>
        <taxon>Pseudomonadati</taxon>
        <taxon>Pseudomonadota</taxon>
        <taxon>Betaproteobacteria</taxon>
        <taxon>Burkholderiales</taxon>
        <taxon>Sphaerotilaceae</taxon>
        <taxon>Sphaerotilus</taxon>
    </lineage>
</organism>
<feature type="region of interest" description="Disordered" evidence="1">
    <location>
        <begin position="1"/>
        <end position="26"/>
    </location>
</feature>
<reference evidence="3" key="1">
    <citation type="submission" date="2022-04" db="EMBL/GenBank/DDBJ databases">
        <title>Whole genome sequence of Sphaerotilus sp. FB-5.</title>
        <authorList>
            <person name="Takeda M."/>
            <person name="Narihara S."/>
            <person name="Akimoto M."/>
            <person name="Akimoto R."/>
            <person name="Nishiyashiki S."/>
            <person name="Murakami T."/>
        </authorList>
    </citation>
    <scope>NUCLEOTIDE SEQUENCE</scope>
    <source>
        <strain evidence="3">FB-5</strain>
    </source>
</reference>
<keyword evidence="2" id="KW-0812">Transmembrane</keyword>
<evidence type="ECO:0000256" key="1">
    <source>
        <dbReference type="SAM" id="MobiDB-lite"/>
    </source>
</evidence>
<evidence type="ECO:0000313" key="4">
    <source>
        <dbReference type="Proteomes" id="UP001057498"/>
    </source>
</evidence>
<feature type="transmembrane region" description="Helical" evidence="2">
    <location>
        <begin position="38"/>
        <end position="57"/>
    </location>
</feature>
<proteinExistence type="predicted"/>
<dbReference type="Proteomes" id="UP001057498">
    <property type="component" value="Chromosome"/>
</dbReference>
<protein>
    <submittedName>
        <fullName evidence="3">Uncharacterized protein</fullName>
    </submittedName>
</protein>
<evidence type="ECO:0000256" key="2">
    <source>
        <dbReference type="SAM" id="Phobius"/>
    </source>
</evidence>
<accession>A0ABM7YG36</accession>
<keyword evidence="2" id="KW-1133">Transmembrane helix</keyword>
<gene>
    <name evidence="3" type="ORF">CATMQ487_00750</name>
</gene>
<keyword evidence="4" id="KW-1185">Reference proteome</keyword>
<sequence length="67" mass="7233">MLHGTDDAAVSVRKPLQRVSPTARPAQGQKMKFRWSDWLAAVAVVMALSAFAAAEAVEDLPTQALVR</sequence>
<evidence type="ECO:0000313" key="3">
    <source>
        <dbReference type="EMBL" id="BDI03105.1"/>
    </source>
</evidence>